<evidence type="ECO:0000313" key="2">
    <source>
        <dbReference type="Proteomes" id="UP000422764"/>
    </source>
</evidence>
<dbReference type="EMBL" id="CP046522">
    <property type="protein sequence ID" value="QGU94123.1"/>
    <property type="molecule type" value="Genomic_DNA"/>
</dbReference>
<keyword evidence="2" id="KW-1185">Reference proteome</keyword>
<protein>
    <submittedName>
        <fullName evidence="1">Ribose-5-phosphate isomerase</fullName>
    </submittedName>
</protein>
<name>A0A6I6ENU9_9CLOT</name>
<keyword evidence="1" id="KW-0413">Isomerase</keyword>
<dbReference type="AlphaFoldDB" id="A0A6I6ENU9"/>
<dbReference type="GO" id="GO:0016853">
    <property type="term" value="F:isomerase activity"/>
    <property type="evidence" value="ECO:0007669"/>
    <property type="project" value="UniProtKB-KW"/>
</dbReference>
<evidence type="ECO:0000313" key="1">
    <source>
        <dbReference type="EMBL" id="QGU94123.1"/>
    </source>
</evidence>
<dbReference type="Proteomes" id="UP000422764">
    <property type="component" value="Chromosome"/>
</dbReference>
<gene>
    <name evidence="1" type="ORF">GOM49_02285</name>
</gene>
<accession>A0A6I6ENU9</accession>
<proteinExistence type="predicted"/>
<sequence length="81" mass="9984">MYVMSNYERIIEIICSMKGIDKEELFKILEDREFKYLLFLLLKRYKCDDINKISKDFSINSRRTVNYNVKKAQEKFFKQRI</sequence>
<reference evidence="1 2" key="1">
    <citation type="submission" date="2019-12" db="EMBL/GenBank/DDBJ databases">
        <title>Genome sequenceing of Clostridium bovifaecis.</title>
        <authorList>
            <person name="Yao Y."/>
        </authorList>
    </citation>
    <scope>NUCLEOTIDE SEQUENCE [LARGE SCALE GENOMIC DNA]</scope>
    <source>
        <strain evidence="1 2">BXX</strain>
    </source>
</reference>
<organism evidence="1 2">
    <name type="scientific">Clostridium bovifaecis</name>
    <dbReference type="NCBI Taxonomy" id="2184719"/>
    <lineage>
        <taxon>Bacteria</taxon>
        <taxon>Bacillati</taxon>
        <taxon>Bacillota</taxon>
        <taxon>Clostridia</taxon>
        <taxon>Eubacteriales</taxon>
        <taxon>Clostridiaceae</taxon>
        <taxon>Clostridium</taxon>
    </lineage>
</organism>